<gene>
    <name evidence="4" type="ORF">FHS57_003949</name>
</gene>
<accession>A0A7W6ERU3</accession>
<reference evidence="4 5" key="1">
    <citation type="submission" date="2020-08" db="EMBL/GenBank/DDBJ databases">
        <title>Genomic Encyclopedia of Type Strains, Phase IV (KMG-IV): sequencing the most valuable type-strain genomes for metagenomic binning, comparative biology and taxonomic classification.</title>
        <authorList>
            <person name="Goeker M."/>
        </authorList>
    </citation>
    <scope>NUCLEOTIDE SEQUENCE [LARGE SCALE GENOMIC DNA]</scope>
    <source>
        <strain evidence="4 5">DSM 17976</strain>
    </source>
</reference>
<evidence type="ECO:0000313" key="4">
    <source>
        <dbReference type="EMBL" id="MBB3839938.1"/>
    </source>
</evidence>
<dbReference type="Proteomes" id="UP000541352">
    <property type="component" value="Unassembled WGS sequence"/>
</dbReference>
<evidence type="ECO:0000256" key="2">
    <source>
        <dbReference type="RuleBase" id="RU003476"/>
    </source>
</evidence>
<dbReference type="SUPFAM" id="SSF55811">
    <property type="entry name" value="Nudix"/>
    <property type="match status" value="1"/>
</dbReference>
<dbReference type="PRINTS" id="PR00502">
    <property type="entry name" value="NUDIXFAMILY"/>
</dbReference>
<dbReference type="InterPro" id="IPR000086">
    <property type="entry name" value="NUDIX_hydrolase_dom"/>
</dbReference>
<sequence>MIIFIKDRPIRILSEKAAQKLPDRSTFDKVVDANLEMLKVASLRGHLLILNATPITVEKLFHFLNNFDLPDLQSVYLVPKDKEAVEKRLKKMFTVVKAAGGVVTKGEQFLMMFRRGCWDLPKGKLDEDEKSKKAALREVEEETGVKAELVEKICTTWHTYSQNNQKYLKRTKWYLMRNVNDKKMAPQHEEGIEQIVWMTEAEARQALVNSFSSIRYVVDCFLGQEVDMD</sequence>
<keyword evidence="1 2" id="KW-0378">Hydrolase</keyword>
<proteinExistence type="inferred from homology"/>
<dbReference type="InterPro" id="IPR020084">
    <property type="entry name" value="NUDIX_hydrolase_CS"/>
</dbReference>
<comment type="caution">
    <text evidence="4">The sequence shown here is derived from an EMBL/GenBank/DDBJ whole genome shotgun (WGS) entry which is preliminary data.</text>
</comment>
<dbReference type="EMBL" id="JACIBY010000008">
    <property type="protein sequence ID" value="MBB3839938.1"/>
    <property type="molecule type" value="Genomic_DNA"/>
</dbReference>
<comment type="similarity">
    <text evidence="2">Belongs to the Nudix hydrolase family.</text>
</comment>
<dbReference type="AlphaFoldDB" id="A0A7W6ERU3"/>
<dbReference type="PANTHER" id="PTHR21340:SF0">
    <property type="entry name" value="BIS(5'-NUCLEOSYL)-TETRAPHOSPHATASE [ASYMMETRICAL]"/>
    <property type="match status" value="1"/>
</dbReference>
<organism evidence="4 5">
    <name type="scientific">Runella defluvii</name>
    <dbReference type="NCBI Taxonomy" id="370973"/>
    <lineage>
        <taxon>Bacteria</taxon>
        <taxon>Pseudomonadati</taxon>
        <taxon>Bacteroidota</taxon>
        <taxon>Cytophagia</taxon>
        <taxon>Cytophagales</taxon>
        <taxon>Spirosomataceae</taxon>
        <taxon>Runella</taxon>
    </lineage>
</organism>
<dbReference type="GO" id="GO:0006167">
    <property type="term" value="P:AMP biosynthetic process"/>
    <property type="evidence" value="ECO:0007669"/>
    <property type="project" value="TreeGrafter"/>
</dbReference>
<protein>
    <submittedName>
        <fullName evidence="4">8-oxo-dGTP pyrophosphatase MutT (NUDIX family)</fullName>
    </submittedName>
</protein>
<dbReference type="GO" id="GO:0006754">
    <property type="term" value="P:ATP biosynthetic process"/>
    <property type="evidence" value="ECO:0007669"/>
    <property type="project" value="TreeGrafter"/>
</dbReference>
<dbReference type="CDD" id="cd03673">
    <property type="entry name" value="NUDIX_Ap6A_hydrolase"/>
    <property type="match status" value="1"/>
</dbReference>
<dbReference type="Gene3D" id="3.90.79.10">
    <property type="entry name" value="Nucleoside Triphosphate Pyrophosphohydrolase"/>
    <property type="match status" value="1"/>
</dbReference>
<dbReference type="InterPro" id="IPR051325">
    <property type="entry name" value="Nudix_hydrolase_domain"/>
</dbReference>
<dbReference type="GO" id="GO:0004081">
    <property type="term" value="F:bis(5'-nucleosyl)-tetraphosphatase (asymmetrical) activity"/>
    <property type="evidence" value="ECO:0007669"/>
    <property type="project" value="TreeGrafter"/>
</dbReference>
<keyword evidence="5" id="KW-1185">Reference proteome</keyword>
<dbReference type="InterPro" id="IPR020476">
    <property type="entry name" value="Nudix_hydrolase"/>
</dbReference>
<evidence type="ECO:0000256" key="1">
    <source>
        <dbReference type="ARBA" id="ARBA00022801"/>
    </source>
</evidence>
<dbReference type="PANTHER" id="PTHR21340">
    <property type="entry name" value="DIADENOSINE 5,5-P1,P4-TETRAPHOSPHATE PYROPHOSPHOHYDROLASE MUTT"/>
    <property type="match status" value="1"/>
</dbReference>
<evidence type="ECO:0000259" key="3">
    <source>
        <dbReference type="PROSITE" id="PS51462"/>
    </source>
</evidence>
<dbReference type="Pfam" id="PF00293">
    <property type="entry name" value="NUDIX"/>
    <property type="match status" value="1"/>
</dbReference>
<dbReference type="PROSITE" id="PS00893">
    <property type="entry name" value="NUDIX_BOX"/>
    <property type="match status" value="1"/>
</dbReference>
<dbReference type="PROSITE" id="PS51462">
    <property type="entry name" value="NUDIX"/>
    <property type="match status" value="1"/>
</dbReference>
<dbReference type="InterPro" id="IPR015797">
    <property type="entry name" value="NUDIX_hydrolase-like_dom_sf"/>
</dbReference>
<evidence type="ECO:0000313" key="5">
    <source>
        <dbReference type="Proteomes" id="UP000541352"/>
    </source>
</evidence>
<feature type="domain" description="Nudix hydrolase" evidence="3">
    <location>
        <begin position="94"/>
        <end position="221"/>
    </location>
</feature>
<dbReference type="RefSeq" id="WP_183976611.1">
    <property type="nucleotide sequence ID" value="NZ_JACIBY010000008.1"/>
</dbReference>
<name>A0A7W6ERU3_9BACT</name>